<proteinExistence type="predicted"/>
<organism evidence="7 8">
    <name type="scientific">Extremus antarcticus</name>
    <dbReference type="NCBI Taxonomy" id="702011"/>
    <lineage>
        <taxon>Eukaryota</taxon>
        <taxon>Fungi</taxon>
        <taxon>Dikarya</taxon>
        <taxon>Ascomycota</taxon>
        <taxon>Pezizomycotina</taxon>
        <taxon>Dothideomycetes</taxon>
        <taxon>Dothideomycetidae</taxon>
        <taxon>Mycosphaerellales</taxon>
        <taxon>Extremaceae</taxon>
        <taxon>Extremus</taxon>
    </lineage>
</organism>
<evidence type="ECO:0000256" key="2">
    <source>
        <dbReference type="ARBA" id="ARBA00022448"/>
    </source>
</evidence>
<gene>
    <name evidence="7" type="ORF">LTR09_006835</name>
</gene>
<evidence type="ECO:0000256" key="5">
    <source>
        <dbReference type="ARBA" id="ARBA00023136"/>
    </source>
</evidence>
<keyword evidence="3 6" id="KW-0812">Transmembrane</keyword>
<name>A0AAJ0DDP9_9PEZI</name>
<dbReference type="EMBL" id="JAWDJX010000023">
    <property type="protein sequence ID" value="KAK3051881.1"/>
    <property type="molecule type" value="Genomic_DNA"/>
</dbReference>
<evidence type="ECO:0000256" key="1">
    <source>
        <dbReference type="ARBA" id="ARBA00004141"/>
    </source>
</evidence>
<keyword evidence="2" id="KW-0813">Transport</keyword>
<keyword evidence="5 6" id="KW-0472">Membrane</keyword>
<dbReference type="AlphaFoldDB" id="A0AAJ0DDP9"/>
<dbReference type="GO" id="GO:0022857">
    <property type="term" value="F:transmembrane transporter activity"/>
    <property type="evidence" value="ECO:0007669"/>
    <property type="project" value="UniProtKB-ARBA"/>
</dbReference>
<keyword evidence="8" id="KW-1185">Reference proteome</keyword>
<accession>A0AAJ0DDP9</accession>
<dbReference type="PANTHER" id="PTHR45649">
    <property type="entry name" value="AMINO-ACID PERMEASE BAT1"/>
    <property type="match status" value="1"/>
</dbReference>
<comment type="caution">
    <text evidence="7">The sequence shown here is derived from an EMBL/GenBank/DDBJ whole genome shotgun (WGS) entry which is preliminary data.</text>
</comment>
<evidence type="ECO:0000256" key="4">
    <source>
        <dbReference type="ARBA" id="ARBA00022989"/>
    </source>
</evidence>
<sequence>MALVTGVSAFDVFAAGHLRIAEGVFATCRFFAFVPIVVMLWVIVSPTKSTAEMFGQFRDYTGTWSSLGISVLAGQVTGVFACARSDALAHLSEEVEDAAVVVPRSMVWTYALSVPFTLIVLLTYCFNIGSIEEAVQAKHALVYVLRNAMPAAGPATGFAVMILILLIMVTISALASASRQIFAFALVPKPASVVLHG</sequence>
<keyword evidence="4 6" id="KW-1133">Transmembrane helix</keyword>
<feature type="transmembrane region" description="Helical" evidence="6">
    <location>
        <begin position="24"/>
        <end position="44"/>
    </location>
</feature>
<evidence type="ECO:0000256" key="6">
    <source>
        <dbReference type="SAM" id="Phobius"/>
    </source>
</evidence>
<protein>
    <submittedName>
        <fullName evidence="7">Uncharacterized protein</fullName>
    </submittedName>
</protein>
<comment type="subcellular location">
    <subcellularLocation>
        <location evidence="1">Membrane</location>
        <topology evidence="1">Multi-pass membrane protein</topology>
    </subcellularLocation>
</comment>
<reference evidence="7" key="1">
    <citation type="submission" date="2023-04" db="EMBL/GenBank/DDBJ databases">
        <title>Black Yeasts Isolated from many extreme environments.</title>
        <authorList>
            <person name="Coleine C."/>
            <person name="Stajich J.E."/>
            <person name="Selbmann L."/>
        </authorList>
    </citation>
    <scope>NUCLEOTIDE SEQUENCE</scope>
    <source>
        <strain evidence="7">CCFEE 5312</strain>
    </source>
</reference>
<dbReference type="GO" id="GO:0016020">
    <property type="term" value="C:membrane"/>
    <property type="evidence" value="ECO:0007669"/>
    <property type="project" value="UniProtKB-SubCell"/>
</dbReference>
<evidence type="ECO:0000313" key="8">
    <source>
        <dbReference type="Proteomes" id="UP001271007"/>
    </source>
</evidence>
<feature type="transmembrane region" description="Helical" evidence="6">
    <location>
        <begin position="107"/>
        <end position="131"/>
    </location>
</feature>
<dbReference type="PANTHER" id="PTHR45649:SF4">
    <property type="entry name" value="TRANSPORTER, PUTATIVE (EUROFUNG)-RELATED"/>
    <property type="match status" value="1"/>
</dbReference>
<evidence type="ECO:0000313" key="7">
    <source>
        <dbReference type="EMBL" id="KAK3051881.1"/>
    </source>
</evidence>
<dbReference type="Proteomes" id="UP001271007">
    <property type="component" value="Unassembled WGS sequence"/>
</dbReference>
<dbReference type="Gene3D" id="1.20.1740.10">
    <property type="entry name" value="Amino acid/polyamine transporter I"/>
    <property type="match status" value="1"/>
</dbReference>
<feature type="transmembrane region" description="Helical" evidence="6">
    <location>
        <begin position="151"/>
        <end position="175"/>
    </location>
</feature>
<evidence type="ECO:0000256" key="3">
    <source>
        <dbReference type="ARBA" id="ARBA00022692"/>
    </source>
</evidence>